<name>A0A367GKN2_9SPHI</name>
<dbReference type="EMBL" id="QGDC01000009">
    <property type="protein sequence ID" value="RCH53880.1"/>
    <property type="molecule type" value="Genomic_DNA"/>
</dbReference>
<keyword evidence="2" id="KW-1185">Reference proteome</keyword>
<dbReference type="Proteomes" id="UP000253209">
    <property type="component" value="Unassembled WGS sequence"/>
</dbReference>
<sequence length="147" mass="16236">MNVIARHEAISLDCSASASLGSDVCHIIASGCTFSFSAKEKVPKRKLPAAPDPVKVSANALPMLPVPADAGFCGELLFVRLYILFCNVFKLIKYINNRHCEERSNLHACHTCGASLGLVKCFAESQWMYFFFFRKRKSTKKKTPGCA</sequence>
<evidence type="ECO:0000313" key="2">
    <source>
        <dbReference type="Proteomes" id="UP000253209"/>
    </source>
</evidence>
<comment type="caution">
    <text evidence="1">The sequence shown here is derived from an EMBL/GenBank/DDBJ whole genome shotgun (WGS) entry which is preliminary data.</text>
</comment>
<accession>A0A367GKN2</accession>
<dbReference type="AlphaFoldDB" id="A0A367GKN2"/>
<reference evidence="1 2" key="1">
    <citation type="submission" date="2018-05" db="EMBL/GenBank/DDBJ databases">
        <title>Mucilaginibacter hurinus sp. nov., isolated from briquette warehouse soil.</title>
        <authorList>
            <person name="Choi L."/>
        </authorList>
    </citation>
    <scope>NUCLEOTIDE SEQUENCE [LARGE SCALE GENOMIC DNA]</scope>
    <source>
        <strain evidence="1 2">ZR32</strain>
    </source>
</reference>
<organism evidence="1 2">
    <name type="scientific">Mucilaginibacter hurinus</name>
    <dbReference type="NCBI Taxonomy" id="2201324"/>
    <lineage>
        <taxon>Bacteria</taxon>
        <taxon>Pseudomonadati</taxon>
        <taxon>Bacteroidota</taxon>
        <taxon>Sphingobacteriia</taxon>
        <taxon>Sphingobacteriales</taxon>
        <taxon>Sphingobacteriaceae</taxon>
        <taxon>Mucilaginibacter</taxon>
    </lineage>
</organism>
<proteinExistence type="predicted"/>
<gene>
    <name evidence="1" type="ORF">DJ568_15175</name>
</gene>
<protein>
    <submittedName>
        <fullName evidence="1">Uncharacterized protein</fullName>
    </submittedName>
</protein>
<evidence type="ECO:0000313" key="1">
    <source>
        <dbReference type="EMBL" id="RCH53880.1"/>
    </source>
</evidence>